<dbReference type="RefSeq" id="WP_070934265.1">
    <property type="nucleotide sequence ID" value="NZ_MIPT01000001.1"/>
</dbReference>
<keyword evidence="6" id="KW-0521">NADP</keyword>
<dbReference type="PANTHER" id="PTHR10491:SF4">
    <property type="entry name" value="METHIONINE ADENOSYLTRANSFERASE 2 SUBUNIT BETA"/>
    <property type="match status" value="1"/>
</dbReference>
<evidence type="ECO:0000256" key="3">
    <source>
        <dbReference type="ARBA" id="ARBA00012929"/>
    </source>
</evidence>
<dbReference type="Gene3D" id="3.90.25.10">
    <property type="entry name" value="UDP-galactose 4-epimerase, domain 1"/>
    <property type="match status" value="1"/>
</dbReference>
<dbReference type="GO" id="GO:0019305">
    <property type="term" value="P:dTDP-rhamnose biosynthetic process"/>
    <property type="evidence" value="ECO:0007669"/>
    <property type="project" value="UniProtKB-UniPathway"/>
</dbReference>
<keyword evidence="6 8" id="KW-0560">Oxidoreductase</keyword>
<evidence type="ECO:0000256" key="6">
    <source>
        <dbReference type="RuleBase" id="RU364082"/>
    </source>
</evidence>
<keyword evidence="9" id="KW-1185">Reference proteome</keyword>
<sequence>MRVLVTGAAGQLGRALLASAPPRVEAIGLDRAALDIGDEAAVEDAVHRLRPALIVNAAAYTAVDKAETERDAARRINADGPGYLARAAGSVGARLVHVSTDFVFDGTASRPYRPADSTAPLSVYGATKLAGEAAALAEHADVLVVRTAWVYAAHGRNFLETMLRLMAERDELAVVADQVGTPTHAASLAHALWALAMADARGVLHWTDAGVASWYDFAVAIREEAIAAGLPVRAAAVRPIATADYPTPAARPAFSLLDKSAAWGITGIARHWREELRAAMAARRN</sequence>
<dbReference type="InterPro" id="IPR036291">
    <property type="entry name" value="NAD(P)-bd_dom_sf"/>
</dbReference>
<dbReference type="SUPFAM" id="SSF51735">
    <property type="entry name" value="NAD(P)-binding Rossmann-fold domains"/>
    <property type="match status" value="1"/>
</dbReference>
<dbReference type="GO" id="GO:0008831">
    <property type="term" value="F:dTDP-4-dehydrorhamnose reductase activity"/>
    <property type="evidence" value="ECO:0007669"/>
    <property type="project" value="UniProtKB-EC"/>
</dbReference>
<dbReference type="InterPro" id="IPR029903">
    <property type="entry name" value="RmlD-like-bd"/>
</dbReference>
<comment type="caution">
    <text evidence="8">The sequence shown here is derived from an EMBL/GenBank/DDBJ whole genome shotgun (WGS) entry which is preliminary data.</text>
</comment>
<reference evidence="8 9" key="1">
    <citation type="submission" date="2016-09" db="EMBL/GenBank/DDBJ databases">
        <title>Metabolic pathway, cell adaptation mechanisms and a novel monoxygenase revealed through proteogenomic-transcription analysis of a Sphingomonas haloaromaticamans strain degrading the fungicide ortho-phenylphenol.</title>
        <authorList>
            <person name="Perruchon C."/>
            <person name="Papadopoulou E.S."/>
            <person name="Rousidou C."/>
            <person name="Vasileiadis S."/>
            <person name="Tanou G."/>
            <person name="Amoutzias G."/>
            <person name="Molassiotis A."/>
            <person name="Karpouzas D.G."/>
        </authorList>
    </citation>
    <scope>NUCLEOTIDE SEQUENCE [LARGE SCALE GENOMIC DNA]</scope>
    <source>
        <strain evidence="8 9">P3</strain>
    </source>
</reference>
<organism evidence="8 9">
    <name type="scientific">Edaphosphingomonas haloaromaticamans</name>
    <dbReference type="NCBI Taxonomy" id="653954"/>
    <lineage>
        <taxon>Bacteria</taxon>
        <taxon>Pseudomonadati</taxon>
        <taxon>Pseudomonadota</taxon>
        <taxon>Alphaproteobacteria</taxon>
        <taxon>Sphingomonadales</taxon>
        <taxon>Rhizorhabdaceae</taxon>
        <taxon>Edaphosphingomonas</taxon>
    </lineage>
</organism>
<comment type="similarity">
    <text evidence="2 6">Belongs to the dTDP-4-dehydrorhamnose reductase family.</text>
</comment>
<evidence type="ECO:0000256" key="5">
    <source>
        <dbReference type="ARBA" id="ARBA00048200"/>
    </source>
</evidence>
<evidence type="ECO:0000313" key="9">
    <source>
        <dbReference type="Proteomes" id="UP000179467"/>
    </source>
</evidence>
<dbReference type="Pfam" id="PF04321">
    <property type="entry name" value="RmlD_sub_bind"/>
    <property type="match status" value="1"/>
</dbReference>
<evidence type="ECO:0000256" key="2">
    <source>
        <dbReference type="ARBA" id="ARBA00010944"/>
    </source>
</evidence>
<dbReference type="CDD" id="cd05254">
    <property type="entry name" value="dTDP_HR_like_SDR_e"/>
    <property type="match status" value="1"/>
</dbReference>
<evidence type="ECO:0000256" key="4">
    <source>
        <dbReference type="ARBA" id="ARBA00017099"/>
    </source>
</evidence>
<dbReference type="EC" id="1.1.1.133" evidence="3 6"/>
<dbReference type="Proteomes" id="UP000179467">
    <property type="component" value="Unassembled WGS sequence"/>
</dbReference>
<protein>
    <recommendedName>
        <fullName evidence="4 6">dTDP-4-dehydrorhamnose reductase</fullName>
        <ecNumber evidence="3 6">1.1.1.133</ecNumber>
    </recommendedName>
</protein>
<comment type="pathway">
    <text evidence="1 6">Carbohydrate biosynthesis; dTDP-L-rhamnose biosynthesis.</text>
</comment>
<gene>
    <name evidence="8" type="primary">rmlD</name>
    <name evidence="8" type="ORF">BHE75_02878</name>
</gene>
<dbReference type="Gene3D" id="3.40.50.720">
    <property type="entry name" value="NAD(P)-binding Rossmann-like Domain"/>
    <property type="match status" value="1"/>
</dbReference>
<dbReference type="NCBIfam" id="TIGR01214">
    <property type="entry name" value="rmlD"/>
    <property type="match status" value="1"/>
</dbReference>
<dbReference type="OrthoDB" id="9803892at2"/>
<proteinExistence type="inferred from homology"/>
<evidence type="ECO:0000256" key="1">
    <source>
        <dbReference type="ARBA" id="ARBA00004781"/>
    </source>
</evidence>
<dbReference type="AlphaFoldDB" id="A0A1S1HF89"/>
<accession>A0A1S1HF89</accession>
<dbReference type="InterPro" id="IPR005913">
    <property type="entry name" value="dTDP_dehydrorham_reduct"/>
</dbReference>
<feature type="domain" description="RmlD-like substrate binding" evidence="7">
    <location>
        <begin position="1"/>
        <end position="282"/>
    </location>
</feature>
<comment type="cofactor">
    <cofactor evidence="6">
        <name>Mg(2+)</name>
        <dbReference type="ChEBI" id="CHEBI:18420"/>
    </cofactor>
    <text evidence="6">Binds 1 Mg(2+) ion per monomer.</text>
</comment>
<evidence type="ECO:0000313" key="8">
    <source>
        <dbReference type="EMBL" id="OHT20874.1"/>
    </source>
</evidence>
<comment type="catalytic activity">
    <reaction evidence="5 6">
        <text>dTDP-beta-L-rhamnose + NADP(+) = dTDP-4-dehydro-beta-L-rhamnose + NADPH + H(+)</text>
        <dbReference type="Rhea" id="RHEA:21796"/>
        <dbReference type="ChEBI" id="CHEBI:15378"/>
        <dbReference type="ChEBI" id="CHEBI:57510"/>
        <dbReference type="ChEBI" id="CHEBI:57783"/>
        <dbReference type="ChEBI" id="CHEBI:58349"/>
        <dbReference type="ChEBI" id="CHEBI:62830"/>
        <dbReference type="EC" id="1.1.1.133"/>
    </reaction>
</comment>
<evidence type="ECO:0000259" key="7">
    <source>
        <dbReference type="Pfam" id="PF04321"/>
    </source>
</evidence>
<dbReference type="PANTHER" id="PTHR10491">
    <property type="entry name" value="DTDP-4-DEHYDRORHAMNOSE REDUCTASE"/>
    <property type="match status" value="1"/>
</dbReference>
<comment type="function">
    <text evidence="6">Catalyzes the reduction of dTDP-6-deoxy-L-lyxo-4-hexulose to yield dTDP-L-rhamnose.</text>
</comment>
<dbReference type="UniPathway" id="UPA00124"/>
<dbReference type="EMBL" id="MIPT01000001">
    <property type="protein sequence ID" value="OHT20874.1"/>
    <property type="molecule type" value="Genomic_DNA"/>
</dbReference>
<name>A0A1S1HF89_9SPHN</name>